<sequence length="158" mass="17508">SAAVDAGLAARRRARCRRSRRSRRGVLDYGGYHAGQGGDVEPLGRLDFGDERYDWSQLAPEWTTSVERTTTAAPCGWVEENIFYPGNDLQDGSKVPSPEECCAQCAQNSECVGWSWERSTWDCALKGNKPRPMLAKLADERYVSGQPTQASSQPWCSC</sequence>
<accession>A0ABN9QQU0</accession>
<evidence type="ECO:0000313" key="5">
    <source>
        <dbReference type="Proteomes" id="UP001189429"/>
    </source>
</evidence>
<evidence type="ECO:0000256" key="1">
    <source>
        <dbReference type="ARBA" id="ARBA00022737"/>
    </source>
</evidence>
<name>A0ABN9QQU0_9DINO</name>
<keyword evidence="1" id="KW-0677">Repeat</keyword>
<keyword evidence="2" id="KW-1015">Disulfide bond</keyword>
<gene>
    <name evidence="4" type="ORF">PCOR1329_LOCUS13227</name>
</gene>
<keyword evidence="5" id="KW-1185">Reference proteome</keyword>
<reference evidence="4" key="1">
    <citation type="submission" date="2023-10" db="EMBL/GenBank/DDBJ databases">
        <authorList>
            <person name="Chen Y."/>
            <person name="Shah S."/>
            <person name="Dougan E. K."/>
            <person name="Thang M."/>
            <person name="Chan C."/>
        </authorList>
    </citation>
    <scope>NUCLEOTIDE SEQUENCE [LARGE SCALE GENOMIC DNA]</scope>
</reference>
<proteinExistence type="predicted"/>
<protein>
    <recommendedName>
        <fullName evidence="3">Apple domain-containing protein</fullName>
    </recommendedName>
</protein>
<dbReference type="InterPro" id="IPR003609">
    <property type="entry name" value="Pan_app"/>
</dbReference>
<dbReference type="SMART" id="SM00223">
    <property type="entry name" value="APPLE"/>
    <property type="match status" value="1"/>
</dbReference>
<evidence type="ECO:0000313" key="4">
    <source>
        <dbReference type="EMBL" id="CAK0807321.1"/>
    </source>
</evidence>
<dbReference type="Gene3D" id="3.50.4.10">
    <property type="entry name" value="Hepatocyte Growth Factor"/>
    <property type="match status" value="1"/>
</dbReference>
<evidence type="ECO:0000256" key="2">
    <source>
        <dbReference type="ARBA" id="ARBA00023157"/>
    </source>
</evidence>
<dbReference type="EMBL" id="CAUYUJ010003899">
    <property type="protein sequence ID" value="CAK0807321.1"/>
    <property type="molecule type" value="Genomic_DNA"/>
</dbReference>
<dbReference type="SUPFAM" id="SSF57414">
    <property type="entry name" value="Hairpin loop containing domain-like"/>
    <property type="match status" value="1"/>
</dbReference>
<feature type="non-terminal residue" evidence="4">
    <location>
        <position position="1"/>
    </location>
</feature>
<dbReference type="Pfam" id="PF14295">
    <property type="entry name" value="PAN_4"/>
    <property type="match status" value="1"/>
</dbReference>
<dbReference type="Proteomes" id="UP001189429">
    <property type="component" value="Unassembled WGS sequence"/>
</dbReference>
<comment type="caution">
    <text evidence="4">The sequence shown here is derived from an EMBL/GenBank/DDBJ whole genome shotgun (WGS) entry which is preliminary data.</text>
</comment>
<dbReference type="InterPro" id="IPR000177">
    <property type="entry name" value="Apple"/>
</dbReference>
<organism evidence="4 5">
    <name type="scientific">Prorocentrum cordatum</name>
    <dbReference type="NCBI Taxonomy" id="2364126"/>
    <lineage>
        <taxon>Eukaryota</taxon>
        <taxon>Sar</taxon>
        <taxon>Alveolata</taxon>
        <taxon>Dinophyceae</taxon>
        <taxon>Prorocentrales</taxon>
        <taxon>Prorocentraceae</taxon>
        <taxon>Prorocentrum</taxon>
    </lineage>
</organism>
<evidence type="ECO:0000259" key="3">
    <source>
        <dbReference type="SMART" id="SM00223"/>
    </source>
</evidence>
<feature type="domain" description="Apple" evidence="3">
    <location>
        <begin position="78"/>
        <end position="149"/>
    </location>
</feature>